<name>A0A1X6Y749_9RHOB</name>
<dbReference type="RefSeq" id="WP_085803697.1">
    <property type="nucleotide sequence ID" value="NZ_FWFX01000001.1"/>
</dbReference>
<dbReference type="GO" id="GO:0004030">
    <property type="term" value="F:aldehyde dehydrogenase [NAD(P)+] activity"/>
    <property type="evidence" value="ECO:0007669"/>
    <property type="project" value="UniProtKB-EC"/>
</dbReference>
<comment type="similarity">
    <text evidence="1 4">Belongs to the aldehyde dehydrogenase family.</text>
</comment>
<dbReference type="InterPro" id="IPR029510">
    <property type="entry name" value="Ald_DH_CS_GLU"/>
</dbReference>
<accession>A0A1X6Y749</accession>
<dbReference type="Gene3D" id="3.40.605.10">
    <property type="entry name" value="Aldehyde Dehydrogenase, Chain A, domain 1"/>
    <property type="match status" value="1"/>
</dbReference>
<dbReference type="FunFam" id="3.40.605.10:FF:000001">
    <property type="entry name" value="Aldehyde dehydrogenase 1"/>
    <property type="match status" value="1"/>
</dbReference>
<keyword evidence="7" id="KW-1185">Reference proteome</keyword>
<organism evidence="6 7">
    <name type="scientific">Roseovarius albus</name>
    <dbReference type="NCBI Taxonomy" id="1247867"/>
    <lineage>
        <taxon>Bacteria</taxon>
        <taxon>Pseudomonadati</taxon>
        <taxon>Pseudomonadota</taxon>
        <taxon>Alphaproteobacteria</taxon>
        <taxon>Rhodobacterales</taxon>
        <taxon>Roseobacteraceae</taxon>
        <taxon>Roseovarius</taxon>
    </lineage>
</organism>
<dbReference type="InterPro" id="IPR016162">
    <property type="entry name" value="Ald_DH_N"/>
</dbReference>
<reference evidence="6 7" key="1">
    <citation type="submission" date="2017-03" db="EMBL/GenBank/DDBJ databases">
        <authorList>
            <person name="Afonso C.L."/>
            <person name="Miller P.J."/>
            <person name="Scott M.A."/>
            <person name="Spackman E."/>
            <person name="Goraichik I."/>
            <person name="Dimitrov K.M."/>
            <person name="Suarez D.L."/>
            <person name="Swayne D.E."/>
        </authorList>
    </citation>
    <scope>NUCLEOTIDE SEQUENCE [LARGE SCALE GENOMIC DNA]</scope>
    <source>
        <strain evidence="6 7">CECT 7450</strain>
    </source>
</reference>
<dbReference type="Proteomes" id="UP000193061">
    <property type="component" value="Unassembled WGS sequence"/>
</dbReference>
<dbReference type="Gene3D" id="3.40.309.10">
    <property type="entry name" value="Aldehyde Dehydrogenase, Chain A, domain 2"/>
    <property type="match status" value="1"/>
</dbReference>
<proteinExistence type="inferred from homology"/>
<dbReference type="InterPro" id="IPR015590">
    <property type="entry name" value="Aldehyde_DH_dom"/>
</dbReference>
<dbReference type="SUPFAM" id="SSF53720">
    <property type="entry name" value="ALDH-like"/>
    <property type="match status" value="1"/>
</dbReference>
<dbReference type="PANTHER" id="PTHR11699">
    <property type="entry name" value="ALDEHYDE DEHYDROGENASE-RELATED"/>
    <property type="match status" value="1"/>
</dbReference>
<gene>
    <name evidence="6" type="primary">puuC_1</name>
    <name evidence="6" type="ORF">ROA7450_00140</name>
</gene>
<feature type="domain" description="Aldehyde dehydrogenase" evidence="5">
    <location>
        <begin position="24"/>
        <end position="489"/>
    </location>
</feature>
<sequence length="495" mass="52543">MLQDWHANAQKLKPETRLLIDGKWIEAGDGGSFASINPANGAHVADLSAATEADVAKATEIAKQRFDQGAWSNRPLRDRVATLYRFAKLVEENAATFALLDSIEMGKPISEMLNIDVPGSVLTLKFMAECVDKIGGTCPTTNSDALHYIMRQPLGVVGAITPWNYPMMMATWKIAPALAAGNSVVLKPSEDASLSSLLLGKLFLEAGGPEGVLNVIPGRGAVAGQALARSMQVDKIAFTGSTGVGRLMHEYAAQSNLKRVSAELGGKSPQIILEDVQDLDAVATKVARGLFGNQGEVCSAGTRILVARPIYDNFCQALAKAAPLYEPGDPLDPATIMGPLVNKPHQQKVLGFIDGAVAEGHTQVVGGAAHEAGDAGCYVSPTLFAGLDNTARIAREEIFGPVGCVIPHDGPDDAVRIANDSPYGLAAGIWTNNLTATHQIARDLECGMVWVNGYMNGDMTQPWGGWKESGEGRDKCLDALLENTQTKSVWVTLES</sequence>
<dbReference type="AlphaFoldDB" id="A0A1X6Y749"/>
<evidence type="ECO:0000313" key="7">
    <source>
        <dbReference type="Proteomes" id="UP000193061"/>
    </source>
</evidence>
<protein>
    <submittedName>
        <fullName evidence="6">Aldehyde dehydrogenase PuuC</fullName>
        <ecNumber evidence="6">1.2.1.5</ecNumber>
    </submittedName>
</protein>
<evidence type="ECO:0000256" key="3">
    <source>
        <dbReference type="PROSITE-ProRule" id="PRU10007"/>
    </source>
</evidence>
<evidence type="ECO:0000313" key="6">
    <source>
        <dbReference type="EMBL" id="SLN12338.1"/>
    </source>
</evidence>
<dbReference type="EC" id="1.2.1.5" evidence="6"/>
<dbReference type="InterPro" id="IPR016161">
    <property type="entry name" value="Ald_DH/histidinol_DH"/>
</dbReference>
<dbReference type="OrthoDB" id="9812625at2"/>
<dbReference type="InterPro" id="IPR016163">
    <property type="entry name" value="Ald_DH_C"/>
</dbReference>
<dbReference type="Pfam" id="PF00171">
    <property type="entry name" value="Aldedh"/>
    <property type="match status" value="1"/>
</dbReference>
<dbReference type="EMBL" id="FWFX01000001">
    <property type="protein sequence ID" value="SLN12338.1"/>
    <property type="molecule type" value="Genomic_DNA"/>
</dbReference>
<dbReference type="FunFam" id="3.40.309.10:FF:000012">
    <property type="entry name" value="Betaine aldehyde dehydrogenase"/>
    <property type="match status" value="1"/>
</dbReference>
<evidence type="ECO:0000256" key="4">
    <source>
        <dbReference type="RuleBase" id="RU003345"/>
    </source>
</evidence>
<evidence type="ECO:0000256" key="1">
    <source>
        <dbReference type="ARBA" id="ARBA00009986"/>
    </source>
</evidence>
<feature type="active site" evidence="3">
    <location>
        <position position="263"/>
    </location>
</feature>
<dbReference type="InterPro" id="IPR016160">
    <property type="entry name" value="Ald_DH_CS_CYS"/>
</dbReference>
<keyword evidence="2 4" id="KW-0560">Oxidoreductase</keyword>
<evidence type="ECO:0000256" key="2">
    <source>
        <dbReference type="ARBA" id="ARBA00023002"/>
    </source>
</evidence>
<dbReference type="PROSITE" id="PS00687">
    <property type="entry name" value="ALDEHYDE_DEHYDR_GLU"/>
    <property type="match status" value="1"/>
</dbReference>
<evidence type="ECO:0000259" key="5">
    <source>
        <dbReference type="Pfam" id="PF00171"/>
    </source>
</evidence>
<dbReference type="PROSITE" id="PS00070">
    <property type="entry name" value="ALDEHYDE_DEHYDR_CYS"/>
    <property type="match status" value="1"/>
</dbReference>